<feature type="region of interest" description="Disordered" evidence="1">
    <location>
        <begin position="843"/>
        <end position="898"/>
    </location>
</feature>
<feature type="region of interest" description="Disordered" evidence="1">
    <location>
        <begin position="473"/>
        <end position="497"/>
    </location>
</feature>
<keyword evidence="5" id="KW-1185">Reference proteome</keyword>
<feature type="compositionally biased region" description="Low complexity" evidence="1">
    <location>
        <begin position="331"/>
        <end position="346"/>
    </location>
</feature>
<dbReference type="GO" id="GO:0005829">
    <property type="term" value="C:cytosol"/>
    <property type="evidence" value="ECO:0007669"/>
    <property type="project" value="TreeGrafter"/>
</dbReference>
<feature type="compositionally biased region" description="Low complexity" evidence="1">
    <location>
        <begin position="473"/>
        <end position="494"/>
    </location>
</feature>
<dbReference type="InterPro" id="IPR040185">
    <property type="entry name" value="Far11/STRP"/>
</dbReference>
<proteinExistence type="predicted"/>
<dbReference type="SMART" id="SM01292">
    <property type="entry name" value="N1221"/>
    <property type="match status" value="1"/>
</dbReference>
<dbReference type="Pfam" id="PF11882">
    <property type="entry name" value="DUF3402"/>
    <property type="match status" value="2"/>
</dbReference>
<evidence type="ECO:0000313" key="4">
    <source>
        <dbReference type="EMBL" id="SAM07815.1"/>
    </source>
</evidence>
<dbReference type="STRING" id="4829.A0A163KEW4"/>
<dbReference type="AlphaFoldDB" id="A0A163KEW4"/>
<reference evidence="4" key="1">
    <citation type="submission" date="2016-04" db="EMBL/GenBank/DDBJ databases">
        <authorList>
            <person name="Evans L.H."/>
            <person name="Alamgir A."/>
            <person name="Owens N."/>
            <person name="Weber N.D."/>
            <person name="Virtaneva K."/>
            <person name="Barbian K."/>
            <person name="Babar A."/>
            <person name="Rosenke K."/>
        </authorList>
    </citation>
    <scope>NUCLEOTIDE SEQUENCE [LARGE SCALE GENOMIC DNA]</scope>
    <source>
        <strain evidence="4">CBS 101.48</strain>
    </source>
</reference>
<dbReference type="OMA" id="ETDSYGW"/>
<evidence type="ECO:0000259" key="2">
    <source>
        <dbReference type="SMART" id="SM01292"/>
    </source>
</evidence>
<protein>
    <recommendedName>
        <fullName evidence="6">Far11/STRP C-terminal domain-containing protein</fullName>
    </recommendedName>
</protein>
<accession>A0A163KEW4</accession>
<dbReference type="PANTHER" id="PTHR13239">
    <property type="entry name" value="PROTEIN REQUIRED FOR HYPHAL ANASTOMOSIS HAM-2"/>
    <property type="match status" value="1"/>
</dbReference>
<evidence type="ECO:0000256" key="1">
    <source>
        <dbReference type="SAM" id="MobiDB-lite"/>
    </source>
</evidence>
<feature type="compositionally biased region" description="Acidic residues" evidence="1">
    <location>
        <begin position="866"/>
        <end position="883"/>
    </location>
</feature>
<dbReference type="OrthoDB" id="18234at2759"/>
<gene>
    <name evidence="4" type="primary">ABSGL_13472.1 scaffold 14165</name>
</gene>
<dbReference type="Proteomes" id="UP000078561">
    <property type="component" value="Unassembled WGS sequence"/>
</dbReference>
<dbReference type="GO" id="GO:0007010">
    <property type="term" value="P:cytoskeleton organization"/>
    <property type="evidence" value="ECO:0007669"/>
    <property type="project" value="TreeGrafter"/>
</dbReference>
<dbReference type="FunCoup" id="A0A163KEW4">
    <property type="interactions" value="562"/>
</dbReference>
<dbReference type="InterPro" id="IPR012486">
    <property type="entry name" value="Far11/STRP_N"/>
</dbReference>
<evidence type="ECO:0000313" key="5">
    <source>
        <dbReference type="Proteomes" id="UP000078561"/>
    </source>
</evidence>
<feature type="region of interest" description="Disordered" evidence="1">
    <location>
        <begin position="782"/>
        <end position="818"/>
    </location>
</feature>
<dbReference type="Pfam" id="PF07923">
    <property type="entry name" value="N1221"/>
    <property type="match status" value="1"/>
</dbReference>
<dbReference type="InterPro" id="IPR021819">
    <property type="entry name" value="Far11/STRP_C"/>
</dbReference>
<name>A0A163KEW4_ABSGL</name>
<dbReference type="InParanoid" id="A0A163KEW4"/>
<feature type="region of interest" description="Disordered" evidence="1">
    <location>
        <begin position="319"/>
        <end position="356"/>
    </location>
</feature>
<dbReference type="SMART" id="SM01293">
    <property type="entry name" value="DUF3402"/>
    <property type="match status" value="1"/>
</dbReference>
<dbReference type="EMBL" id="LT554853">
    <property type="protein sequence ID" value="SAM07815.1"/>
    <property type="molecule type" value="Genomic_DNA"/>
</dbReference>
<feature type="domain" description="Far11/STRP C-terminal" evidence="3">
    <location>
        <begin position="369"/>
        <end position="772"/>
    </location>
</feature>
<feature type="compositionally biased region" description="Polar residues" evidence="1">
    <location>
        <begin position="796"/>
        <end position="817"/>
    </location>
</feature>
<sequence>MDESKSDILLDRRQLDQVLKSINKQPSHERYHYSDSHHPLHVEINEFFGYVESNRLCSQMKASSGPKGLTHQAWIEQLLDRLESRHDQRTHAAEQLLYFALGEFDQWTGDDKGPLDRIIKNNRLLYDSGVFHAIQQTLKHACNQLFQASNVDDDHLLVEIDLYLSLCYLILETNRSSGRFDKDTLDVDFVEYLFDILARLKDNFVQSFPVKKLLLLVWKTLLATLGDLDKTKGLKDADRTKNGLMPLKKSQLVKCSQKDLLTFQNDFLSRYPAYTPPITLDSPLDKVSPLTTKATPALAAAMGISTATAQTTLPYQVLFPPKQSKGDNKQAGSSSSNTAASGATANPEDPWNSSQTVVLPLSESGPCVPTSLNEATTIYQNYMQLSLADYQIITERQRAIQKWQDLERNGYERPLVEKIGTLSIGGPTLNNNNTSASDDDIFNRIEHFYASIVPELQGVVIVLLKQLLTTAATKPKTPGKNGQQKQQQQQQGTPSMETADIDRNREILCKSISAILLVLLKWFKVSHVLKFEYFSQLLVDSGCMLLILKIFGLQELGALATVKTDVDAYSLFQQMTALHSNGSVYSSPPASPLSSHNESHYTNERNLFWIINLLRTLQMLSKGKMHRIMLLVQYKSSAIFKRVHKIAHPLVELYALKNLKNQIPYLGRKWRSVNMKMISAIYFCCPPDLRDDWLITRNDKDADLEEGKMEEINLRMLIRLYHGQRYIHKLLPEDDSRHDNYLDEGGPFSASLVLDKDTTDDITLDDSFKADYHSWLEKEVYSKSDDNDDDDDHHQPPSSTDWSIGTPIPSSTETPGISPSVLAQEINKLYHEELAREFNLAKEKASGGWDAPIEPTNIIGERIQREDDDDDDDDDNDDTDENENGNAVTLDPTDPLGNVDWSNLSEEELAARLTLVEENTVRRWMSVDINDPQYIKVLNTFENVEDSLVNDAWGTVDPALEPWS</sequence>
<feature type="domain" description="Far11/STRP N-terminal" evidence="2">
    <location>
        <begin position="26"/>
        <end position="282"/>
    </location>
</feature>
<evidence type="ECO:0008006" key="6">
    <source>
        <dbReference type="Google" id="ProtNLM"/>
    </source>
</evidence>
<evidence type="ECO:0000259" key="3">
    <source>
        <dbReference type="SMART" id="SM01293"/>
    </source>
</evidence>
<dbReference type="PANTHER" id="PTHR13239:SF4">
    <property type="entry name" value="AT25231P"/>
    <property type="match status" value="1"/>
</dbReference>
<organism evidence="4">
    <name type="scientific">Absidia glauca</name>
    <name type="common">Pin mould</name>
    <dbReference type="NCBI Taxonomy" id="4829"/>
    <lineage>
        <taxon>Eukaryota</taxon>
        <taxon>Fungi</taxon>
        <taxon>Fungi incertae sedis</taxon>
        <taxon>Mucoromycota</taxon>
        <taxon>Mucoromycotina</taxon>
        <taxon>Mucoromycetes</taxon>
        <taxon>Mucorales</taxon>
        <taxon>Cunninghamellaceae</taxon>
        <taxon>Absidia</taxon>
    </lineage>
</organism>